<reference evidence="1 2" key="1">
    <citation type="journal article" date="2019" name="Nat. Ecol. Evol.">
        <title>Megaphylogeny resolves global patterns of mushroom evolution.</title>
        <authorList>
            <person name="Varga T."/>
            <person name="Krizsan K."/>
            <person name="Foldi C."/>
            <person name="Dima B."/>
            <person name="Sanchez-Garcia M."/>
            <person name="Sanchez-Ramirez S."/>
            <person name="Szollosi G.J."/>
            <person name="Szarkandi J.G."/>
            <person name="Papp V."/>
            <person name="Albert L."/>
            <person name="Andreopoulos W."/>
            <person name="Angelini C."/>
            <person name="Antonin V."/>
            <person name="Barry K.W."/>
            <person name="Bougher N.L."/>
            <person name="Buchanan P."/>
            <person name="Buyck B."/>
            <person name="Bense V."/>
            <person name="Catcheside P."/>
            <person name="Chovatia M."/>
            <person name="Cooper J."/>
            <person name="Damon W."/>
            <person name="Desjardin D."/>
            <person name="Finy P."/>
            <person name="Geml J."/>
            <person name="Haridas S."/>
            <person name="Hughes K."/>
            <person name="Justo A."/>
            <person name="Karasinski D."/>
            <person name="Kautmanova I."/>
            <person name="Kiss B."/>
            <person name="Kocsube S."/>
            <person name="Kotiranta H."/>
            <person name="LaButti K.M."/>
            <person name="Lechner B.E."/>
            <person name="Liimatainen K."/>
            <person name="Lipzen A."/>
            <person name="Lukacs Z."/>
            <person name="Mihaltcheva S."/>
            <person name="Morgado L.N."/>
            <person name="Niskanen T."/>
            <person name="Noordeloos M.E."/>
            <person name="Ohm R.A."/>
            <person name="Ortiz-Santana B."/>
            <person name="Ovrebo C."/>
            <person name="Racz N."/>
            <person name="Riley R."/>
            <person name="Savchenko A."/>
            <person name="Shiryaev A."/>
            <person name="Soop K."/>
            <person name="Spirin V."/>
            <person name="Szebenyi C."/>
            <person name="Tomsovsky M."/>
            <person name="Tulloss R.E."/>
            <person name="Uehling J."/>
            <person name="Grigoriev I.V."/>
            <person name="Vagvolgyi C."/>
            <person name="Papp T."/>
            <person name="Martin F.M."/>
            <person name="Miettinen O."/>
            <person name="Hibbett D.S."/>
            <person name="Nagy L.G."/>
        </authorList>
    </citation>
    <scope>NUCLEOTIDE SEQUENCE [LARGE SCALE GENOMIC DNA]</scope>
    <source>
        <strain evidence="1 2">NL-1719</strain>
    </source>
</reference>
<keyword evidence="2" id="KW-1185">Reference proteome</keyword>
<evidence type="ECO:0000313" key="2">
    <source>
        <dbReference type="Proteomes" id="UP000308600"/>
    </source>
</evidence>
<proteinExistence type="predicted"/>
<gene>
    <name evidence="1" type="ORF">BDN72DRAFT_964324</name>
</gene>
<protein>
    <submittedName>
        <fullName evidence="1">Uncharacterized protein</fullName>
    </submittedName>
</protein>
<sequence length="303" mass="34245">MSSTAKNTWDQLTGVGDTMAPSLPRSSIVVGLGTTTMISNRAPKNQHQKLLHYRVILEHIDHNIRSFRNARELVTVIRDAFIAFDDAFQIAHILHRDISIANITIKEMNGRTTGVLLDWDVCKDLTRPSSSNRHIERIGTWEFMSGSLVAGATVHTREDGVESFYYILNYVASLFLQHPEKIESLVPSIYNIFISRLRRSNGFPLPSRSKLYFVAGGSLAVTPSNPRILSILEATSQVFGARYAEIKVTAEDDEEDIRGARNLIEKRRQMLQKHRWLSDYLTTELNGSGWNEAADPVDREADF</sequence>
<evidence type="ECO:0000313" key="1">
    <source>
        <dbReference type="EMBL" id="TFK62770.1"/>
    </source>
</evidence>
<name>A0ACD3AAK2_9AGAR</name>
<dbReference type="EMBL" id="ML208561">
    <property type="protein sequence ID" value="TFK62770.1"/>
    <property type="molecule type" value="Genomic_DNA"/>
</dbReference>
<organism evidence="1 2">
    <name type="scientific">Pluteus cervinus</name>
    <dbReference type="NCBI Taxonomy" id="181527"/>
    <lineage>
        <taxon>Eukaryota</taxon>
        <taxon>Fungi</taxon>
        <taxon>Dikarya</taxon>
        <taxon>Basidiomycota</taxon>
        <taxon>Agaricomycotina</taxon>
        <taxon>Agaricomycetes</taxon>
        <taxon>Agaricomycetidae</taxon>
        <taxon>Agaricales</taxon>
        <taxon>Pluteineae</taxon>
        <taxon>Pluteaceae</taxon>
        <taxon>Pluteus</taxon>
    </lineage>
</organism>
<accession>A0ACD3AAK2</accession>
<dbReference type="Proteomes" id="UP000308600">
    <property type="component" value="Unassembled WGS sequence"/>
</dbReference>